<feature type="transmembrane region" description="Helical" evidence="1">
    <location>
        <begin position="35"/>
        <end position="54"/>
    </location>
</feature>
<protein>
    <recommendedName>
        <fullName evidence="4">PH domain-containing protein</fullName>
    </recommendedName>
</protein>
<keyword evidence="1" id="KW-0472">Membrane</keyword>
<name>A0ABX0D6A0_9MICC</name>
<accession>A0ABX0D6A0</accession>
<comment type="caution">
    <text evidence="2">The sequence shown here is derived from an EMBL/GenBank/DDBJ whole genome shotgun (WGS) entry which is preliminary data.</text>
</comment>
<keyword evidence="1" id="KW-1133">Transmembrane helix</keyword>
<gene>
    <name evidence="2" type="ORF">G6N77_02710</name>
</gene>
<reference evidence="2 3" key="1">
    <citation type="submission" date="2020-02" db="EMBL/GenBank/DDBJ databases">
        <title>Genome sequence of the type strain DSM 27180 of Arthrobacter silviterrae.</title>
        <authorList>
            <person name="Gao J."/>
            <person name="Sun J."/>
        </authorList>
    </citation>
    <scope>NUCLEOTIDE SEQUENCE [LARGE SCALE GENOMIC DNA]</scope>
    <source>
        <strain evidence="2 3">DSM 27180</strain>
    </source>
</reference>
<dbReference type="EMBL" id="JAAKZI010000002">
    <property type="protein sequence ID" value="NGN82377.1"/>
    <property type="molecule type" value="Genomic_DNA"/>
</dbReference>
<feature type="transmembrane region" description="Helical" evidence="1">
    <location>
        <begin position="69"/>
        <end position="92"/>
    </location>
</feature>
<keyword evidence="1" id="KW-0812">Transmembrane</keyword>
<sequence>MEGRNWLVRRAEARLATEMGGLVYIASSRRIRWTWLLPCMVLGFVYGVIGQFVISPRSSATTPDRFGNIPLFLVTSVLTGLVLWALTFAIAFRKLLVFDGGMVTTYAQQSTTRVFPWADVNPASVMAVTAGPAGPTSLLAAKRLTKLGVRGKYAVVFEGLPRPNKASAAGQTSAPGFWTFETSQDPAPLVRTIEQAMMKSGVPGAARICARALPPRVLTERTALD</sequence>
<evidence type="ECO:0000313" key="2">
    <source>
        <dbReference type="EMBL" id="NGN82377.1"/>
    </source>
</evidence>
<evidence type="ECO:0000256" key="1">
    <source>
        <dbReference type="SAM" id="Phobius"/>
    </source>
</evidence>
<dbReference type="Proteomes" id="UP000479226">
    <property type="component" value="Unassembled WGS sequence"/>
</dbReference>
<dbReference type="RefSeq" id="WP_165180446.1">
    <property type="nucleotide sequence ID" value="NZ_JAAKZI010000002.1"/>
</dbReference>
<organism evidence="2 3">
    <name type="scientific">Arthrobacter silviterrae</name>
    <dbReference type="NCBI Taxonomy" id="2026658"/>
    <lineage>
        <taxon>Bacteria</taxon>
        <taxon>Bacillati</taxon>
        <taxon>Actinomycetota</taxon>
        <taxon>Actinomycetes</taxon>
        <taxon>Micrococcales</taxon>
        <taxon>Micrococcaceae</taxon>
        <taxon>Arthrobacter</taxon>
    </lineage>
</organism>
<evidence type="ECO:0008006" key="4">
    <source>
        <dbReference type="Google" id="ProtNLM"/>
    </source>
</evidence>
<proteinExistence type="predicted"/>
<keyword evidence="3" id="KW-1185">Reference proteome</keyword>
<evidence type="ECO:0000313" key="3">
    <source>
        <dbReference type="Proteomes" id="UP000479226"/>
    </source>
</evidence>